<sequence length="98" mass="11547">MAERRLRGPKSLMSPIIKRQKGPAQLTLSMVNHLLLPILMRCTSSLIIQRTCRRKQELRELKMLQKQEQKQFQDLAFKSNLAKDQQDKKFEQEKVALI</sequence>
<proteinExistence type="predicted"/>
<feature type="non-terminal residue" evidence="1">
    <location>
        <position position="98"/>
    </location>
</feature>
<dbReference type="PANTHER" id="PTHR46538">
    <property type="entry name" value="PROTEIN KINASE DOMAIN-CONTAINING PROTEIN"/>
    <property type="match status" value="1"/>
</dbReference>
<evidence type="ECO:0000313" key="1">
    <source>
        <dbReference type="EMBL" id="CAB0015124.1"/>
    </source>
</evidence>
<dbReference type="InterPro" id="IPR051585">
    <property type="entry name" value="STE20_Ser/Thr_Kinases"/>
</dbReference>
<organism evidence="1 2">
    <name type="scientific">Nesidiocoris tenuis</name>
    <dbReference type="NCBI Taxonomy" id="355587"/>
    <lineage>
        <taxon>Eukaryota</taxon>
        <taxon>Metazoa</taxon>
        <taxon>Ecdysozoa</taxon>
        <taxon>Arthropoda</taxon>
        <taxon>Hexapoda</taxon>
        <taxon>Insecta</taxon>
        <taxon>Pterygota</taxon>
        <taxon>Neoptera</taxon>
        <taxon>Paraneoptera</taxon>
        <taxon>Hemiptera</taxon>
        <taxon>Heteroptera</taxon>
        <taxon>Panheteroptera</taxon>
        <taxon>Cimicomorpha</taxon>
        <taxon>Miridae</taxon>
        <taxon>Dicyphina</taxon>
        <taxon>Nesidiocoris</taxon>
    </lineage>
</organism>
<reference evidence="1 2" key="1">
    <citation type="submission" date="2020-02" db="EMBL/GenBank/DDBJ databases">
        <authorList>
            <person name="Ferguson B K."/>
        </authorList>
    </citation>
    <scope>NUCLEOTIDE SEQUENCE [LARGE SCALE GENOMIC DNA]</scope>
</reference>
<dbReference type="Proteomes" id="UP000479000">
    <property type="component" value="Unassembled WGS sequence"/>
</dbReference>
<protein>
    <submittedName>
        <fullName evidence="1">Uncharacterized protein</fullName>
    </submittedName>
</protein>
<dbReference type="AlphaFoldDB" id="A0A6H5HD40"/>
<evidence type="ECO:0000313" key="2">
    <source>
        <dbReference type="Proteomes" id="UP000479000"/>
    </source>
</evidence>
<name>A0A6H5HD40_9HEMI</name>
<keyword evidence="2" id="KW-1185">Reference proteome</keyword>
<accession>A0A6H5HD40</accession>
<dbReference type="PANTHER" id="PTHR46538:SF3">
    <property type="entry name" value="PROTEIN KINASE DOMAIN-CONTAINING PROTEIN"/>
    <property type="match status" value="1"/>
</dbReference>
<gene>
    <name evidence="1" type="ORF">NTEN_LOCUS19493</name>
</gene>
<dbReference type="EMBL" id="CADCXU010028622">
    <property type="protein sequence ID" value="CAB0015124.1"/>
    <property type="molecule type" value="Genomic_DNA"/>
</dbReference>